<name>A0A183AFS6_9TREM</name>
<proteinExistence type="predicted"/>
<accession>A0A183AFS6</accession>
<evidence type="ECO:0000313" key="2">
    <source>
        <dbReference type="Proteomes" id="UP000272942"/>
    </source>
</evidence>
<gene>
    <name evidence="1" type="ORF">ECPE_LOCUS5811</name>
</gene>
<reference evidence="3" key="1">
    <citation type="submission" date="2016-06" db="UniProtKB">
        <authorList>
            <consortium name="WormBaseParasite"/>
        </authorList>
    </citation>
    <scope>IDENTIFICATION</scope>
</reference>
<dbReference type="WBParaSite" id="ECPE_0000582401-mRNA-1">
    <property type="protein sequence ID" value="ECPE_0000582401-mRNA-1"/>
    <property type="gene ID" value="ECPE_0000582401"/>
</dbReference>
<evidence type="ECO:0000313" key="1">
    <source>
        <dbReference type="EMBL" id="VDP76601.1"/>
    </source>
</evidence>
<dbReference type="SUPFAM" id="SSF63748">
    <property type="entry name" value="Tudor/PWWP/MBT"/>
    <property type="match status" value="1"/>
</dbReference>
<keyword evidence="2" id="KW-1185">Reference proteome</keyword>
<dbReference type="AlphaFoldDB" id="A0A183AFS6"/>
<dbReference type="Gene3D" id="3.10.330.70">
    <property type="match status" value="1"/>
</dbReference>
<evidence type="ECO:0000313" key="3">
    <source>
        <dbReference type="WBParaSite" id="ECPE_0000582401-mRNA-1"/>
    </source>
</evidence>
<protein>
    <submittedName>
        <fullName evidence="3">SGF29 C-terminal domain-containing protein</fullName>
    </submittedName>
</protein>
<dbReference type="OrthoDB" id="6271746at2759"/>
<reference evidence="1 2" key="2">
    <citation type="submission" date="2018-11" db="EMBL/GenBank/DDBJ databases">
        <authorList>
            <consortium name="Pathogen Informatics"/>
        </authorList>
    </citation>
    <scope>NUCLEOTIDE SEQUENCE [LARGE SCALE GENOMIC DNA]</scope>
    <source>
        <strain evidence="1 2">Egypt</strain>
    </source>
</reference>
<organism evidence="3">
    <name type="scientific">Echinostoma caproni</name>
    <dbReference type="NCBI Taxonomy" id="27848"/>
    <lineage>
        <taxon>Eukaryota</taxon>
        <taxon>Metazoa</taxon>
        <taxon>Spiralia</taxon>
        <taxon>Lophotrochozoa</taxon>
        <taxon>Platyhelminthes</taxon>
        <taxon>Trematoda</taxon>
        <taxon>Digenea</taxon>
        <taxon>Plagiorchiida</taxon>
        <taxon>Echinostomata</taxon>
        <taxon>Echinostomatoidea</taxon>
        <taxon>Echinostomatidae</taxon>
        <taxon>Echinostoma</taxon>
    </lineage>
</organism>
<dbReference type="Gene3D" id="2.30.30.140">
    <property type="match status" value="1"/>
</dbReference>
<dbReference type="EMBL" id="UZAN01042712">
    <property type="protein sequence ID" value="VDP76601.1"/>
    <property type="molecule type" value="Genomic_DNA"/>
</dbReference>
<dbReference type="Proteomes" id="UP000272942">
    <property type="component" value="Unassembled WGS sequence"/>
</dbReference>
<sequence length="175" mass="19981">MAGVMIGTDLYPNVFYLACDNHPTKNLQNAPIDTEVSVGQKIIVRKPGNPPVFAKAMAVRMVTPMYCRVAFTDGTFSKDTPPEYLTNVDWVHHGAPRIGSTVKVLWHDGVEYTATFEGTAIEEWEVKYKDKKKETLSRDQFFVRKPIKFKRKKYRPEPWEIPVCFGLDSSSDSIY</sequence>